<dbReference type="InterPro" id="IPR024029">
    <property type="entry name" value="Pyridox_Oxase_FMN-dep"/>
</dbReference>
<evidence type="ECO:0000313" key="3">
    <source>
        <dbReference type="Proteomes" id="UP000005850"/>
    </source>
</evidence>
<dbReference type="KEGG" id="blr:BRLA_c015470"/>
<dbReference type="STRING" id="1042163.BRLA_c015470"/>
<gene>
    <name evidence="2" type="ORF">BRLA_c015470</name>
</gene>
<dbReference type="Pfam" id="PF01243">
    <property type="entry name" value="PNPOx_N"/>
    <property type="match status" value="2"/>
</dbReference>
<dbReference type="InterPro" id="IPR011576">
    <property type="entry name" value="Pyridox_Oxase_N"/>
</dbReference>
<organism evidence="2 3">
    <name type="scientific">Brevibacillus laterosporus LMG 15441</name>
    <dbReference type="NCBI Taxonomy" id="1042163"/>
    <lineage>
        <taxon>Bacteria</taxon>
        <taxon>Bacillati</taxon>
        <taxon>Bacillota</taxon>
        <taxon>Bacilli</taxon>
        <taxon>Bacillales</taxon>
        <taxon>Paenibacillaceae</taxon>
        <taxon>Brevibacillus</taxon>
    </lineage>
</organism>
<evidence type="ECO:0000259" key="1">
    <source>
        <dbReference type="Pfam" id="PF01243"/>
    </source>
</evidence>
<proteinExistence type="predicted"/>
<accession>A0A075R8J5</accession>
<dbReference type="HOGENOM" id="CLU_070801_0_0_9"/>
<dbReference type="AlphaFoldDB" id="A0A075R8J5"/>
<feature type="domain" description="Pyridoxamine 5'-phosphate oxidase N-terminal" evidence="1">
    <location>
        <begin position="191"/>
        <end position="293"/>
    </location>
</feature>
<dbReference type="Gene3D" id="2.30.110.10">
    <property type="entry name" value="Electron Transport, Fmn-binding Protein, Chain A"/>
    <property type="match status" value="2"/>
</dbReference>
<protein>
    <submittedName>
        <fullName evidence="2">Pyridoxamine 5'-phosphate oxidase, FMN-binding family</fullName>
    </submittedName>
</protein>
<dbReference type="SUPFAM" id="SSF50475">
    <property type="entry name" value="FMN-binding split barrel"/>
    <property type="match status" value="2"/>
</dbReference>
<name>A0A075R8J5_BRELA</name>
<sequence length="371" mass="41478">MNLPIDFTVQTKAQLREVVGSPSEALLEKILPSLEEQSRYFIQHSSIVCATTKQRNHFLHGSMFGGEKGFVRFIAENSLLIPIKEAGDYLRLIENINANPFIGLLFFIQGVSETLRVNGRASIVKEKALLTAHFPADQQLTAAIRVDVEECFFHCAKAFIRSKLWDSTTYLPSYHTEMSSASDFFYQHTILSEQMQSFITHAPFICVGTSQRQGGADISPKGDPAGFVQILDERTILIPDRPGNKICDNFENILVNPSICVLFFVPGVDHILHVQGKASIVKEAKILEPLSIAGKRPALGIWIELQQVTLAYSQAMVDAGLWNPANQIDRKTFPTMGEMVMKQLAHSKLTKGMSAKAFDDMVSQEYKQHLY</sequence>
<dbReference type="InterPro" id="IPR012349">
    <property type="entry name" value="Split_barrel_FMN-bd"/>
</dbReference>
<dbReference type="PANTHER" id="PTHR42815:SF2">
    <property type="entry name" value="FAD-BINDING, PUTATIVE (AFU_ORTHOLOGUE AFUA_6G07600)-RELATED"/>
    <property type="match status" value="1"/>
</dbReference>
<feature type="domain" description="Pyridoxamine 5'-phosphate oxidase N-terminal" evidence="1">
    <location>
        <begin position="34"/>
        <end position="155"/>
    </location>
</feature>
<dbReference type="NCBIfam" id="TIGR04025">
    <property type="entry name" value="PPOX_FMN_DR2398"/>
    <property type="match status" value="1"/>
</dbReference>
<reference evidence="2 3" key="1">
    <citation type="journal article" date="2011" name="J. Bacteriol.">
        <title>Genome sequence of Brevibacillus laterosporus LMG 15441, a pathogen of invertebrates.</title>
        <authorList>
            <person name="Djukic M."/>
            <person name="Poehlein A."/>
            <person name="Thurmer A."/>
            <person name="Daniel R."/>
        </authorList>
    </citation>
    <scope>NUCLEOTIDE SEQUENCE [LARGE SCALE GENOMIC DNA]</scope>
    <source>
        <strain evidence="2 3">LMG 15441</strain>
    </source>
</reference>
<dbReference type="Proteomes" id="UP000005850">
    <property type="component" value="Chromosome"/>
</dbReference>
<dbReference type="eggNOG" id="COG3576">
    <property type="taxonomic scope" value="Bacteria"/>
</dbReference>
<dbReference type="EMBL" id="CP007806">
    <property type="protein sequence ID" value="AIG25875.1"/>
    <property type="molecule type" value="Genomic_DNA"/>
</dbReference>
<keyword evidence="3" id="KW-1185">Reference proteome</keyword>
<dbReference type="PANTHER" id="PTHR42815">
    <property type="entry name" value="FAD-BINDING, PUTATIVE (AFU_ORTHOLOGUE AFUA_6G07600)-RELATED"/>
    <property type="match status" value="1"/>
</dbReference>
<dbReference type="RefSeq" id="WP_003338044.1">
    <property type="nucleotide sequence ID" value="NZ_CP007806.1"/>
</dbReference>
<evidence type="ECO:0000313" key="2">
    <source>
        <dbReference type="EMBL" id="AIG25875.1"/>
    </source>
</evidence>